<dbReference type="AlphaFoldDB" id="A0A9D2NYT5"/>
<dbReference type="EMBL" id="DWWJ01000113">
    <property type="protein sequence ID" value="HJC41196.1"/>
    <property type="molecule type" value="Genomic_DNA"/>
</dbReference>
<comment type="caution">
    <text evidence="1">The sequence shown here is derived from an EMBL/GenBank/DDBJ whole genome shotgun (WGS) entry which is preliminary data.</text>
</comment>
<organism evidence="1 2">
    <name type="scientific">Candidatus Intestinimonas pullistercoris</name>
    <dbReference type="NCBI Taxonomy" id="2838623"/>
    <lineage>
        <taxon>Bacteria</taxon>
        <taxon>Bacillati</taxon>
        <taxon>Bacillota</taxon>
        <taxon>Clostridia</taxon>
        <taxon>Eubacteriales</taxon>
        <taxon>Intestinimonas</taxon>
    </lineage>
</organism>
<reference evidence="1" key="1">
    <citation type="journal article" date="2021" name="PeerJ">
        <title>Extensive microbial diversity within the chicken gut microbiome revealed by metagenomics and culture.</title>
        <authorList>
            <person name="Gilroy R."/>
            <person name="Ravi A."/>
            <person name="Getino M."/>
            <person name="Pursley I."/>
            <person name="Horton D.L."/>
            <person name="Alikhan N.F."/>
            <person name="Baker D."/>
            <person name="Gharbi K."/>
            <person name="Hall N."/>
            <person name="Watson M."/>
            <person name="Adriaenssens E.M."/>
            <person name="Foster-Nyarko E."/>
            <person name="Jarju S."/>
            <person name="Secka A."/>
            <person name="Antonio M."/>
            <person name="Oren A."/>
            <person name="Chaudhuri R.R."/>
            <person name="La Ragione R."/>
            <person name="Hildebrand F."/>
            <person name="Pallen M.J."/>
        </authorList>
    </citation>
    <scope>NUCLEOTIDE SEQUENCE</scope>
    <source>
        <strain evidence="1">CHK186-1790</strain>
    </source>
</reference>
<protein>
    <submittedName>
        <fullName evidence="1">Uncharacterized protein</fullName>
    </submittedName>
</protein>
<evidence type="ECO:0000313" key="2">
    <source>
        <dbReference type="Proteomes" id="UP000823882"/>
    </source>
</evidence>
<accession>A0A9D2NYT5</accession>
<gene>
    <name evidence="1" type="ORF">H9701_06555</name>
</gene>
<dbReference type="Proteomes" id="UP000823882">
    <property type="component" value="Unassembled WGS sequence"/>
</dbReference>
<sequence length="155" mass="17185">MPATVDTRGLDRLVESWDKLLQRFPEEKRSALDRLGQELLQRVRREIGASGKVAGWQAPHLGSEGGYVAVRAKPDTYQTTKSGRPYAVGYITNAIEGGHKVSRPRGGKGYRSRVKVAAVAGRWFYADTRQDLASLSQEEIDTLMQTILDGLEGRL</sequence>
<reference evidence="1" key="2">
    <citation type="submission" date="2021-04" db="EMBL/GenBank/DDBJ databases">
        <authorList>
            <person name="Gilroy R."/>
        </authorList>
    </citation>
    <scope>NUCLEOTIDE SEQUENCE</scope>
    <source>
        <strain evidence="1">CHK186-1790</strain>
    </source>
</reference>
<name>A0A9D2NYT5_9FIRM</name>
<proteinExistence type="predicted"/>
<evidence type="ECO:0000313" key="1">
    <source>
        <dbReference type="EMBL" id="HJC41196.1"/>
    </source>
</evidence>